<dbReference type="OrthoDB" id="775091at2"/>
<evidence type="ECO:0000313" key="3">
    <source>
        <dbReference type="Proteomes" id="UP000307244"/>
    </source>
</evidence>
<comment type="caution">
    <text evidence="2">The sequence shown here is derived from an EMBL/GenBank/DDBJ whole genome shotgun (WGS) entry which is preliminary data.</text>
</comment>
<feature type="chain" id="PRO_5020547011" evidence="1">
    <location>
        <begin position="25"/>
        <end position="132"/>
    </location>
</feature>
<evidence type="ECO:0000313" key="2">
    <source>
        <dbReference type="EMBL" id="TKC07675.1"/>
    </source>
</evidence>
<dbReference type="RefSeq" id="WP_136836004.1">
    <property type="nucleotide sequence ID" value="NZ_SWBQ01000002.1"/>
</dbReference>
<keyword evidence="1" id="KW-0732">Signal</keyword>
<feature type="signal peptide" evidence="1">
    <location>
        <begin position="1"/>
        <end position="24"/>
    </location>
</feature>
<dbReference type="AlphaFoldDB" id="A0A4U1CQ80"/>
<gene>
    <name evidence="2" type="ORF">FA047_10610</name>
</gene>
<name>A0A4U1CQ80_9SPHI</name>
<protein>
    <submittedName>
        <fullName evidence="2">Uncharacterized protein</fullName>
    </submittedName>
</protein>
<dbReference type="EMBL" id="SWBQ01000002">
    <property type="protein sequence ID" value="TKC07675.1"/>
    <property type="molecule type" value="Genomic_DNA"/>
</dbReference>
<accession>A0A4U1CQ80</accession>
<organism evidence="2 3">
    <name type="scientific">Pedobacter frigoris</name>
    <dbReference type="NCBI Taxonomy" id="2571272"/>
    <lineage>
        <taxon>Bacteria</taxon>
        <taxon>Pseudomonadati</taxon>
        <taxon>Bacteroidota</taxon>
        <taxon>Sphingobacteriia</taxon>
        <taxon>Sphingobacteriales</taxon>
        <taxon>Sphingobacteriaceae</taxon>
        <taxon>Pedobacter</taxon>
    </lineage>
</organism>
<evidence type="ECO:0000256" key="1">
    <source>
        <dbReference type="SAM" id="SignalP"/>
    </source>
</evidence>
<sequence length="132" mass="14573">MKRVILLFTFFVAVTMATPLSSQAQTTVLKEYQITATDNSKVFNLFVNLTANSGVSSVLFTDPENSFHASINSFSYNTGGYEVGSYEADCYFHDGNQFYTVSFTLLIDGNGSGEFGEGLIAITPWPYPWAPY</sequence>
<proteinExistence type="predicted"/>
<keyword evidence="3" id="KW-1185">Reference proteome</keyword>
<dbReference type="Proteomes" id="UP000307244">
    <property type="component" value="Unassembled WGS sequence"/>
</dbReference>
<reference evidence="2 3" key="1">
    <citation type="submission" date="2019-04" db="EMBL/GenBank/DDBJ databases">
        <title>Pedobacter sp. RP-3-15 sp. nov., isolated from Arctic soil.</title>
        <authorList>
            <person name="Dahal R.H."/>
            <person name="Kim D.-U."/>
        </authorList>
    </citation>
    <scope>NUCLEOTIDE SEQUENCE [LARGE SCALE GENOMIC DNA]</scope>
    <source>
        <strain evidence="2 3">RP-3-15</strain>
    </source>
</reference>